<gene>
    <name evidence="5" type="ORF">A0H81_00906</name>
</gene>
<protein>
    <submittedName>
        <fullName evidence="5">Uncharacterized protein</fullName>
    </submittedName>
</protein>
<dbReference type="Gene3D" id="3.30.559.10">
    <property type="entry name" value="Chloramphenicol acetyltransferase-like domain"/>
    <property type="match status" value="1"/>
</dbReference>
<feature type="coiled-coil region" evidence="1">
    <location>
        <begin position="490"/>
        <end position="520"/>
    </location>
</feature>
<dbReference type="EMBL" id="LUGG01000001">
    <property type="protein sequence ID" value="OBZ79088.1"/>
    <property type="molecule type" value="Genomic_DNA"/>
</dbReference>
<comment type="caution">
    <text evidence="5">The sequence shown here is derived from an EMBL/GenBank/DDBJ whole genome shotgun (WGS) entry which is preliminary data.</text>
</comment>
<sequence>MDKVAKLREVFNKTLGEKDKAAKLSVNDFVLKAVACALTDVPEANSAWLGEVIRQYKKADISVAVATPAGLITPIIKDVGSKGLATISAEGKALAKKARDGKLQPLEYQGGTFTVSNLGMFGIDHFTAIINPPQSCILAVGATHPTLVPAPEEERGFKVAQIMKDAGNLWQIWDLGSICLKRVGGGVVRVVLTRTLMDEPEFVGQQVNSLYTTVKNNVGLLDKHGQVEERIIVEPDFVLQQIQSLYTAVGDSVRLFRQQDSSWQARQKQKLLVMQPQFLQQQNSSGSGPETRTCYVGYRIQELVTASPTFLLQQVESLYAAVKGSAKLLSRNDDLERERATMQARIATLEHELEQSKSAAVAGEDIRVVQVEVVNLRSQLQDAATKSAKQEAEKQQIVAEYNKTRRQMQDMADEFAKARVRTARELSDAETERKRLVDVCDKHEKDKALLNRDLLAHHLEEKTRWTNENKAMQRTIQENEKSTHSLVEQIVHLQAKLKKLEEYEDLAQQREAEVTRYKSQLLAAETRNAIQAAELGDLRQTASRRQEDARNQLRTALASIEQLKGTLSEKEQEIADLHEQLSRKPECRDQGSQVELAHRSIGTDAPVIEHPVFTDRSVGTDPPVLNRTVAAGTSTFKVSGCTHREPISLATYMTTDYDNACRKSVTSRKRFHPSENKTAVDLAAHALPPPPHRLTDLNTVPELSVDLPVGTEGAIFTRLSLSKILGGACQSLIVKITKSATPLAKKWGVDGFLCAKLGHNPWLPSGPGKHGIYLVERLTKEEWATLPDRVKETYADCTIEKEKSKNHGTRPQVLAKYESGELRAPCVRLQCIEFRNAFYAELVEANKKFFGDDSSPAPPSAKRRKTMELDSSDEEDIPLSNASSSQPTSVTQPSEESISPSTRSALKRKLMTVRIPGGRTLNGDASSIIGEDE</sequence>
<feature type="compositionally biased region" description="Low complexity" evidence="2">
    <location>
        <begin position="883"/>
        <end position="894"/>
    </location>
</feature>
<dbReference type="PANTHER" id="PTHR23151:SF90">
    <property type="entry name" value="DIHYDROLIPOYLLYSINE-RESIDUE ACETYLTRANSFERASE COMPONENT OF PYRUVATE DEHYDROGENASE COMPLEX, MITOCHONDRIAL-RELATED"/>
    <property type="match status" value="1"/>
</dbReference>
<dbReference type="GO" id="GO:0006086">
    <property type="term" value="P:pyruvate decarboxylation to acetyl-CoA"/>
    <property type="evidence" value="ECO:0007669"/>
    <property type="project" value="InterPro"/>
</dbReference>
<organism evidence="5 6">
    <name type="scientific">Grifola frondosa</name>
    <name type="common">Maitake</name>
    <name type="synonym">Polyporus frondosus</name>
    <dbReference type="NCBI Taxonomy" id="5627"/>
    <lineage>
        <taxon>Eukaryota</taxon>
        <taxon>Fungi</taxon>
        <taxon>Dikarya</taxon>
        <taxon>Basidiomycota</taxon>
        <taxon>Agaricomycotina</taxon>
        <taxon>Agaricomycetes</taxon>
        <taxon>Polyporales</taxon>
        <taxon>Grifolaceae</taxon>
        <taxon>Grifola</taxon>
    </lineage>
</organism>
<evidence type="ECO:0000259" key="3">
    <source>
        <dbReference type="Pfam" id="PF00198"/>
    </source>
</evidence>
<accession>A0A1C7MQF4</accession>
<feature type="coiled-coil region" evidence="1">
    <location>
        <begin position="325"/>
        <end position="446"/>
    </location>
</feature>
<keyword evidence="1" id="KW-0175">Coiled coil</keyword>
<dbReference type="GO" id="GO:0004742">
    <property type="term" value="F:dihydrolipoyllysine-residue acetyltransferase activity"/>
    <property type="evidence" value="ECO:0007669"/>
    <property type="project" value="TreeGrafter"/>
</dbReference>
<evidence type="ECO:0000256" key="1">
    <source>
        <dbReference type="SAM" id="Coils"/>
    </source>
</evidence>
<feature type="compositionally biased region" description="Polar residues" evidence="2">
    <location>
        <begin position="895"/>
        <end position="904"/>
    </location>
</feature>
<dbReference type="InterPro" id="IPR023213">
    <property type="entry name" value="CAT-like_dom_sf"/>
</dbReference>
<dbReference type="SUPFAM" id="SSF52777">
    <property type="entry name" value="CoA-dependent acyltransferases"/>
    <property type="match status" value="1"/>
</dbReference>
<feature type="domain" description="2-oxoacid dehydrogenase acyltransferase catalytic" evidence="3">
    <location>
        <begin position="1"/>
        <end position="164"/>
    </location>
</feature>
<dbReference type="InterPro" id="IPR001078">
    <property type="entry name" value="2-oxoacid_DH_actylTfrase"/>
</dbReference>
<evidence type="ECO:0000256" key="2">
    <source>
        <dbReference type="SAM" id="MobiDB-lite"/>
    </source>
</evidence>
<keyword evidence="6" id="KW-1185">Reference proteome</keyword>
<dbReference type="OMA" id="ENIDVCA"/>
<reference evidence="5 6" key="1">
    <citation type="submission" date="2016-03" db="EMBL/GenBank/DDBJ databases">
        <title>Whole genome sequencing of Grifola frondosa 9006-11.</title>
        <authorList>
            <person name="Min B."/>
            <person name="Park H."/>
            <person name="Kim J.-G."/>
            <person name="Cho H."/>
            <person name="Oh Y.-L."/>
            <person name="Kong W.-S."/>
            <person name="Choi I.-G."/>
        </authorList>
    </citation>
    <scope>NUCLEOTIDE SEQUENCE [LARGE SCALE GENOMIC DNA]</scope>
    <source>
        <strain evidence="5 6">9006-11</strain>
    </source>
</reference>
<dbReference type="OrthoDB" id="537444at2759"/>
<dbReference type="STRING" id="5627.A0A1C7MQF4"/>
<proteinExistence type="predicted"/>
<feature type="domain" description="DUF6697" evidence="4">
    <location>
        <begin position="716"/>
        <end position="774"/>
    </location>
</feature>
<dbReference type="AlphaFoldDB" id="A0A1C7MQF4"/>
<dbReference type="InterPro" id="IPR046520">
    <property type="entry name" value="DUF6697"/>
</dbReference>
<dbReference type="Pfam" id="PF00198">
    <property type="entry name" value="2-oxoacid_dh"/>
    <property type="match status" value="1"/>
</dbReference>
<feature type="region of interest" description="Disordered" evidence="2">
    <location>
        <begin position="849"/>
        <end position="911"/>
    </location>
</feature>
<feature type="coiled-coil region" evidence="1">
    <location>
        <begin position="546"/>
        <end position="580"/>
    </location>
</feature>
<evidence type="ECO:0000313" key="6">
    <source>
        <dbReference type="Proteomes" id="UP000092993"/>
    </source>
</evidence>
<feature type="domain" description="DUF6697" evidence="4">
    <location>
        <begin position="775"/>
        <end position="845"/>
    </location>
</feature>
<dbReference type="InterPro" id="IPR045257">
    <property type="entry name" value="E2/Pdx1"/>
</dbReference>
<name>A0A1C7MQF4_GRIFR</name>
<dbReference type="Proteomes" id="UP000092993">
    <property type="component" value="Unassembled WGS sequence"/>
</dbReference>
<evidence type="ECO:0000313" key="5">
    <source>
        <dbReference type="EMBL" id="OBZ79088.1"/>
    </source>
</evidence>
<dbReference type="Pfam" id="PF20411">
    <property type="entry name" value="DUF6697"/>
    <property type="match status" value="2"/>
</dbReference>
<dbReference type="PANTHER" id="PTHR23151">
    <property type="entry name" value="DIHYDROLIPOAMIDE ACETYL/SUCCINYL-TRANSFERASE-RELATED"/>
    <property type="match status" value="1"/>
</dbReference>
<evidence type="ECO:0000259" key="4">
    <source>
        <dbReference type="Pfam" id="PF20411"/>
    </source>
</evidence>
<dbReference type="GO" id="GO:0045254">
    <property type="term" value="C:pyruvate dehydrogenase complex"/>
    <property type="evidence" value="ECO:0007669"/>
    <property type="project" value="InterPro"/>
</dbReference>